<keyword evidence="3" id="KW-1185">Reference proteome</keyword>
<dbReference type="CDD" id="cd22152">
    <property type="entry name" value="F-box_AtAFR-like"/>
    <property type="match status" value="1"/>
</dbReference>
<dbReference type="Proteomes" id="UP000467841">
    <property type="component" value="Unassembled WGS sequence"/>
</dbReference>
<dbReference type="InterPro" id="IPR001810">
    <property type="entry name" value="F-box_dom"/>
</dbReference>
<dbReference type="SUPFAM" id="SSF81383">
    <property type="entry name" value="F-box domain"/>
    <property type="match status" value="1"/>
</dbReference>
<dbReference type="AlphaFoldDB" id="A0A6D2KFB0"/>
<protein>
    <recommendedName>
        <fullName evidence="1">F-box domain-containing protein</fullName>
    </recommendedName>
</protein>
<dbReference type="InterPro" id="IPR057499">
    <property type="entry name" value="Kelch_FKB95"/>
</dbReference>
<accession>A0A6D2KFB0</accession>
<feature type="domain" description="F-box" evidence="1">
    <location>
        <begin position="1"/>
        <end position="46"/>
    </location>
</feature>
<gene>
    <name evidence="2" type="ORF">MERR_LOCUS42952</name>
</gene>
<dbReference type="Pfam" id="PF25210">
    <property type="entry name" value="Kelch_FKB95"/>
    <property type="match status" value="1"/>
</dbReference>
<dbReference type="PROSITE" id="PS50181">
    <property type="entry name" value="FBOX"/>
    <property type="match status" value="1"/>
</dbReference>
<reference evidence="2" key="1">
    <citation type="submission" date="2020-01" db="EMBL/GenBank/DDBJ databases">
        <authorList>
            <person name="Mishra B."/>
        </authorList>
    </citation>
    <scope>NUCLEOTIDE SEQUENCE [LARGE SCALE GENOMIC DNA]</scope>
</reference>
<dbReference type="EMBL" id="CACVBM020001607">
    <property type="protein sequence ID" value="CAA7055716.1"/>
    <property type="molecule type" value="Genomic_DNA"/>
</dbReference>
<dbReference type="InterPro" id="IPR036047">
    <property type="entry name" value="F-box-like_dom_sf"/>
</dbReference>
<evidence type="ECO:0000313" key="2">
    <source>
        <dbReference type="EMBL" id="CAA7055716.1"/>
    </source>
</evidence>
<dbReference type="Pfam" id="PF00646">
    <property type="entry name" value="F-box"/>
    <property type="match status" value="1"/>
</dbReference>
<sequence length="348" mass="40001">MDFCWIPEEILINIIARVPICYYPTISLVSMRFRSLVASPEIYTARSLLGCTEHCVYALLFCDNTKDYRWYVLQRKANGSHRLVLIPSIPPMSNYGSFVAIGSKIYVLDARYGCSMTSSEHIINCRSHMPKPIISIPMKTYGMVPGVINKKIYVIGVCLFRCPGSNMVMVFDTETQTWEEPVIMATQDMEKLDLHYVSSRFAVIGDKVYMRSYADSYVYEPKKNKLEIDDMLNSKWWEHACVVDEVLYYFDYGKNKLRAYETRHKCWVVVKGLEELLHDAGSSCWSRTVSYGGKVAVFLHKVNGTTEIRCVEIALERRQQGEIWGKVEWCEVVLEGAFTLMKSVAIII</sequence>
<evidence type="ECO:0000313" key="3">
    <source>
        <dbReference type="Proteomes" id="UP000467841"/>
    </source>
</evidence>
<proteinExistence type="predicted"/>
<comment type="caution">
    <text evidence="2">The sequence shown here is derived from an EMBL/GenBank/DDBJ whole genome shotgun (WGS) entry which is preliminary data.</text>
</comment>
<organism evidence="2 3">
    <name type="scientific">Microthlaspi erraticum</name>
    <dbReference type="NCBI Taxonomy" id="1685480"/>
    <lineage>
        <taxon>Eukaryota</taxon>
        <taxon>Viridiplantae</taxon>
        <taxon>Streptophyta</taxon>
        <taxon>Embryophyta</taxon>
        <taxon>Tracheophyta</taxon>
        <taxon>Spermatophyta</taxon>
        <taxon>Magnoliopsida</taxon>
        <taxon>eudicotyledons</taxon>
        <taxon>Gunneridae</taxon>
        <taxon>Pentapetalae</taxon>
        <taxon>rosids</taxon>
        <taxon>malvids</taxon>
        <taxon>Brassicales</taxon>
        <taxon>Brassicaceae</taxon>
        <taxon>Coluteocarpeae</taxon>
        <taxon>Microthlaspi</taxon>
    </lineage>
</organism>
<dbReference type="PANTHER" id="PTHR24414:SF184">
    <property type="entry name" value="GALACTOSE OXIDASE_KELCH REPEAT SUPERFAMILY PROTEIN"/>
    <property type="match status" value="1"/>
</dbReference>
<dbReference type="SUPFAM" id="SSF117281">
    <property type="entry name" value="Kelch motif"/>
    <property type="match status" value="1"/>
</dbReference>
<dbReference type="Gene3D" id="2.120.10.80">
    <property type="entry name" value="Kelch-type beta propeller"/>
    <property type="match status" value="1"/>
</dbReference>
<name>A0A6D2KFB0_9BRAS</name>
<dbReference type="SMART" id="SM00256">
    <property type="entry name" value="FBOX"/>
    <property type="match status" value="1"/>
</dbReference>
<dbReference type="PANTHER" id="PTHR24414">
    <property type="entry name" value="F-BOX/KELCH-REPEAT PROTEIN SKIP4"/>
    <property type="match status" value="1"/>
</dbReference>
<dbReference type="InterPro" id="IPR050354">
    <property type="entry name" value="F-box/kelch-repeat_ARATH"/>
</dbReference>
<dbReference type="InterPro" id="IPR015915">
    <property type="entry name" value="Kelch-typ_b-propeller"/>
</dbReference>
<dbReference type="OrthoDB" id="68328at2759"/>
<evidence type="ECO:0000259" key="1">
    <source>
        <dbReference type="PROSITE" id="PS50181"/>
    </source>
</evidence>